<protein>
    <submittedName>
        <fullName evidence="1">AAA family ATPase</fullName>
    </submittedName>
</protein>
<sequence>MSEKIVILVCGLAGSGKSTLVDLLSEKLSLRVVHTSDVLRQLKQKNASDIDVYKTKMQTGFWESKESDTFNQARLAQGGLDRKLDQLLLSIIDDGDVVMDSWTMPYLSKKGFKVWLGVEDATRLGRIAERDQKPVKEVRLAVQKKESNTREIYRKLYGFEFGDLSPFHVVLDTTRLSPVQVLDAIMTEVENARKAGFFKK</sequence>
<gene>
    <name evidence="1" type="ORF">J4215_03615</name>
</gene>
<accession>A0A8T4LED5</accession>
<dbReference type="Gene3D" id="3.40.50.300">
    <property type="entry name" value="P-loop containing nucleotide triphosphate hydrolases"/>
    <property type="match status" value="1"/>
</dbReference>
<dbReference type="Pfam" id="PF13189">
    <property type="entry name" value="Cytidylate_kin2"/>
    <property type="match status" value="1"/>
</dbReference>
<dbReference type="SUPFAM" id="SSF52540">
    <property type="entry name" value="P-loop containing nucleoside triphosphate hydrolases"/>
    <property type="match status" value="1"/>
</dbReference>
<organism evidence="1 2">
    <name type="scientific">Candidatus Iainarchaeum sp</name>
    <dbReference type="NCBI Taxonomy" id="3101447"/>
    <lineage>
        <taxon>Archaea</taxon>
        <taxon>Candidatus Iainarchaeota</taxon>
        <taxon>Candidatus Iainarchaeia</taxon>
        <taxon>Candidatus Iainarchaeales</taxon>
        <taxon>Candidatus Iainarchaeaceae</taxon>
        <taxon>Candidatus Iainarchaeum</taxon>
    </lineage>
</organism>
<reference evidence="1" key="1">
    <citation type="submission" date="2021-03" db="EMBL/GenBank/DDBJ databases">
        <authorList>
            <person name="Jaffe A."/>
        </authorList>
    </citation>
    <scope>NUCLEOTIDE SEQUENCE</scope>
    <source>
        <strain evidence="1">RIFCSPLOWO2_01_FULL_AR10_48_17</strain>
    </source>
</reference>
<reference evidence="1" key="2">
    <citation type="submission" date="2021-05" db="EMBL/GenBank/DDBJ databases">
        <title>Protein family content uncovers lineage relationships and bacterial pathway maintenance mechanisms in DPANN archaea.</title>
        <authorList>
            <person name="Castelle C.J."/>
            <person name="Meheust R."/>
            <person name="Jaffe A.L."/>
            <person name="Seitz K."/>
            <person name="Gong X."/>
            <person name="Baker B.J."/>
            <person name="Banfield J.F."/>
        </authorList>
    </citation>
    <scope>NUCLEOTIDE SEQUENCE</scope>
    <source>
        <strain evidence="1">RIFCSPLOWO2_01_FULL_AR10_48_17</strain>
    </source>
</reference>
<proteinExistence type="predicted"/>
<dbReference type="Proteomes" id="UP000675968">
    <property type="component" value="Unassembled WGS sequence"/>
</dbReference>
<comment type="caution">
    <text evidence="1">The sequence shown here is derived from an EMBL/GenBank/DDBJ whole genome shotgun (WGS) entry which is preliminary data.</text>
</comment>
<dbReference type="EMBL" id="JAGVWC010000010">
    <property type="protein sequence ID" value="MBS3061645.1"/>
    <property type="molecule type" value="Genomic_DNA"/>
</dbReference>
<evidence type="ECO:0000313" key="1">
    <source>
        <dbReference type="EMBL" id="MBS3061645.1"/>
    </source>
</evidence>
<dbReference type="AlphaFoldDB" id="A0A8T4LED5"/>
<dbReference type="InterPro" id="IPR027417">
    <property type="entry name" value="P-loop_NTPase"/>
</dbReference>
<evidence type="ECO:0000313" key="2">
    <source>
        <dbReference type="Proteomes" id="UP000675968"/>
    </source>
</evidence>
<name>A0A8T4LED5_9ARCH</name>